<evidence type="ECO:0000313" key="3">
    <source>
        <dbReference type="Proteomes" id="UP000310168"/>
    </source>
</evidence>
<organism evidence="2 3">
    <name type="scientific">Brachyspira catarrhinii</name>
    <dbReference type="NCBI Taxonomy" id="2528966"/>
    <lineage>
        <taxon>Bacteria</taxon>
        <taxon>Pseudomonadati</taxon>
        <taxon>Spirochaetota</taxon>
        <taxon>Spirochaetia</taxon>
        <taxon>Brachyspirales</taxon>
        <taxon>Brachyspiraceae</taxon>
        <taxon>Brachyspira</taxon>
    </lineage>
</organism>
<dbReference type="RefSeq" id="WP_137999086.1">
    <property type="nucleotide sequence ID" value="NZ_SJDU01000368.1"/>
</dbReference>
<feature type="signal peptide" evidence="1">
    <location>
        <begin position="1"/>
        <end position="18"/>
    </location>
</feature>
<feature type="chain" id="PRO_5046485730" evidence="1">
    <location>
        <begin position="19"/>
        <end position="201"/>
    </location>
</feature>
<gene>
    <name evidence="2" type="ORF">EZH24_10565</name>
</gene>
<reference evidence="2 3" key="1">
    <citation type="journal article" date="2019" name="Anaerobe">
        <title>Brachyspira catarrhinii sp. nov., an anaerobic intestinal spirochaete isolated from vervet monkeys may have been misidentified as Brachyspira aalborgi in previous studies.</title>
        <authorList>
            <person name="Phillips N.D."/>
            <person name="La T."/>
            <person name="Hampson D.J."/>
        </authorList>
    </citation>
    <scope>NUCLEOTIDE SEQUENCE [LARGE SCALE GENOMIC DNA]</scope>
    <source>
        <strain evidence="2 3">Z12</strain>
    </source>
</reference>
<keyword evidence="1" id="KW-0732">Signal</keyword>
<keyword evidence="3" id="KW-1185">Reference proteome</keyword>
<proteinExistence type="predicted"/>
<sequence>MKKLLVLFILLTNSILFSFEVPDNVQIINEEFKTHYILVTEDYYFNLVDINNNNLSLYLSIKTPKLSYTNRHNYERVFLMKLDKSITSISDLSYEDKRIEIIEGYGNPYLYDIYNNCNSDGYRLTYFEKFEKTSDILGMREVLIEFINDYGNDIDIIFTIGVTRDYDEYKSENILRANYKSFYKDFLTILNLYRDIVIDRL</sequence>
<evidence type="ECO:0000256" key="1">
    <source>
        <dbReference type="SAM" id="SignalP"/>
    </source>
</evidence>
<protein>
    <submittedName>
        <fullName evidence="2">Uncharacterized protein</fullName>
    </submittedName>
</protein>
<dbReference type="Proteomes" id="UP000310168">
    <property type="component" value="Unassembled WGS sequence"/>
</dbReference>
<comment type="caution">
    <text evidence="2">The sequence shown here is derived from an EMBL/GenBank/DDBJ whole genome shotgun (WGS) entry which is preliminary data.</text>
</comment>
<dbReference type="EMBL" id="SJDU01000368">
    <property type="protein sequence ID" value="TKZ30182.1"/>
    <property type="molecule type" value="Genomic_DNA"/>
</dbReference>
<accession>A0ABY2TQF7</accession>
<name>A0ABY2TQF7_9SPIR</name>
<evidence type="ECO:0000313" key="2">
    <source>
        <dbReference type="EMBL" id="TKZ30182.1"/>
    </source>
</evidence>